<reference evidence="4 5" key="1">
    <citation type="journal article" date="2015" name="Genome Announc.">
        <title>Expanding the biotechnology potential of lactobacilli through comparative genomics of 213 strains and associated genera.</title>
        <authorList>
            <person name="Sun Z."/>
            <person name="Harris H.M."/>
            <person name="McCann A."/>
            <person name="Guo C."/>
            <person name="Argimon S."/>
            <person name="Zhang W."/>
            <person name="Yang X."/>
            <person name="Jeffery I.B."/>
            <person name="Cooney J.C."/>
            <person name="Kagawa T.F."/>
            <person name="Liu W."/>
            <person name="Song Y."/>
            <person name="Salvetti E."/>
            <person name="Wrobel A."/>
            <person name="Rasinkangas P."/>
            <person name="Parkhill J."/>
            <person name="Rea M.C."/>
            <person name="O'Sullivan O."/>
            <person name="Ritari J."/>
            <person name="Douillard F.P."/>
            <person name="Paul Ross R."/>
            <person name="Yang R."/>
            <person name="Briner A.E."/>
            <person name="Felis G.E."/>
            <person name="de Vos W.M."/>
            <person name="Barrangou R."/>
            <person name="Klaenhammer T.R."/>
            <person name="Caufield P.W."/>
            <person name="Cui Y."/>
            <person name="Zhang H."/>
            <person name="O'Toole P.W."/>
        </authorList>
    </citation>
    <scope>NUCLEOTIDE SEQUENCE [LARGE SCALE GENOMIC DNA]</scope>
    <source>
        <strain evidence="4 5">DSM 20001</strain>
    </source>
</reference>
<evidence type="ECO:0000313" key="4">
    <source>
        <dbReference type="EMBL" id="KRK14164.1"/>
    </source>
</evidence>
<evidence type="ECO:0000313" key="5">
    <source>
        <dbReference type="Proteomes" id="UP000051181"/>
    </source>
</evidence>
<dbReference type="Gene3D" id="3.10.129.10">
    <property type="entry name" value="Hotdog Thioesterase"/>
    <property type="match status" value="1"/>
</dbReference>
<evidence type="ECO:0000259" key="3">
    <source>
        <dbReference type="Pfam" id="PF03061"/>
    </source>
</evidence>
<dbReference type="eggNOG" id="COG2050">
    <property type="taxonomic scope" value="Bacteria"/>
</dbReference>
<feature type="domain" description="Thioesterase" evidence="3">
    <location>
        <begin position="37"/>
        <end position="109"/>
    </location>
</feature>
<dbReference type="GO" id="GO:0061522">
    <property type="term" value="F:1,4-dihydroxy-2-naphthoyl-CoA thioesterase activity"/>
    <property type="evidence" value="ECO:0007669"/>
    <property type="project" value="TreeGrafter"/>
</dbReference>
<dbReference type="AlphaFoldDB" id="A0A0R1F544"/>
<dbReference type="InterPro" id="IPR029069">
    <property type="entry name" value="HotDog_dom_sf"/>
</dbReference>
<dbReference type="PATRIC" id="fig|913848.6.peg.139"/>
<dbReference type="NCBIfam" id="TIGR00369">
    <property type="entry name" value="unchar_dom_1"/>
    <property type="match status" value="1"/>
</dbReference>
<protein>
    <submittedName>
        <fullName evidence="4">Phenylacetic acid degradation-like protein</fullName>
    </submittedName>
</protein>
<evidence type="ECO:0000256" key="2">
    <source>
        <dbReference type="ARBA" id="ARBA00022801"/>
    </source>
</evidence>
<sequence>MEVKMNLLELLGVKTVRATATEAIVEIAVTDQLKQPFGVVHGGINTILAETAASLGASAGLDTTQQIAVGVNVETHHLYTVAQGRLRANAKPLHAGKRLQTWQVEVHEQASARLTSVSTVTLMITARQ</sequence>
<dbReference type="InterPro" id="IPR003736">
    <property type="entry name" value="PAAI_dom"/>
</dbReference>
<keyword evidence="2" id="KW-0378">Hydrolase</keyword>
<dbReference type="PANTHER" id="PTHR43240">
    <property type="entry name" value="1,4-DIHYDROXY-2-NAPHTHOYL-COA THIOESTERASE 1"/>
    <property type="match status" value="1"/>
</dbReference>
<proteinExistence type="inferred from homology"/>
<comment type="caution">
    <text evidence="4">The sequence shown here is derived from an EMBL/GenBank/DDBJ whole genome shotgun (WGS) entry which is preliminary data.</text>
</comment>
<dbReference type="InterPro" id="IPR006683">
    <property type="entry name" value="Thioestr_dom"/>
</dbReference>
<dbReference type="Pfam" id="PF03061">
    <property type="entry name" value="4HBT"/>
    <property type="match status" value="1"/>
</dbReference>
<dbReference type="GO" id="GO:0005829">
    <property type="term" value="C:cytosol"/>
    <property type="evidence" value="ECO:0007669"/>
    <property type="project" value="TreeGrafter"/>
</dbReference>
<organism evidence="4 5">
    <name type="scientific">Loigolactobacillus coryniformis subsp. coryniformis KCTC 3167 = DSM 20001</name>
    <dbReference type="NCBI Taxonomy" id="913848"/>
    <lineage>
        <taxon>Bacteria</taxon>
        <taxon>Bacillati</taxon>
        <taxon>Bacillota</taxon>
        <taxon>Bacilli</taxon>
        <taxon>Lactobacillales</taxon>
        <taxon>Lactobacillaceae</taxon>
        <taxon>Loigolactobacillus</taxon>
    </lineage>
</organism>
<dbReference type="CDD" id="cd03443">
    <property type="entry name" value="PaaI_thioesterase"/>
    <property type="match status" value="1"/>
</dbReference>
<evidence type="ECO:0000256" key="1">
    <source>
        <dbReference type="ARBA" id="ARBA00008324"/>
    </source>
</evidence>
<dbReference type="EMBL" id="AZCN01000100">
    <property type="protein sequence ID" value="KRK14164.1"/>
    <property type="molecule type" value="Genomic_DNA"/>
</dbReference>
<dbReference type="Proteomes" id="UP000051181">
    <property type="component" value="Unassembled WGS sequence"/>
</dbReference>
<dbReference type="SUPFAM" id="SSF54637">
    <property type="entry name" value="Thioesterase/thiol ester dehydrase-isomerase"/>
    <property type="match status" value="1"/>
</dbReference>
<accession>A0A0R1F544</accession>
<dbReference type="PANTHER" id="PTHR43240:SF5">
    <property type="entry name" value="1,4-DIHYDROXY-2-NAPHTHOYL-COA THIOESTERASE 1"/>
    <property type="match status" value="1"/>
</dbReference>
<gene>
    <name evidence="4" type="ORF">FD22_GL000140</name>
</gene>
<comment type="similarity">
    <text evidence="1">Belongs to the thioesterase PaaI family.</text>
</comment>
<name>A0A0R1F544_9LACO</name>